<evidence type="ECO:0000313" key="4">
    <source>
        <dbReference type="Proteomes" id="UP000214646"/>
    </source>
</evidence>
<accession>A0A225D2P5</accession>
<evidence type="ECO:0000256" key="1">
    <source>
        <dbReference type="ARBA" id="ARBA00022723"/>
    </source>
</evidence>
<keyword evidence="1" id="KW-0479">Metal-binding</keyword>
<organism evidence="3 4">
    <name type="scientific">Fimbriiglobus ruber</name>
    <dbReference type="NCBI Taxonomy" id="1908690"/>
    <lineage>
        <taxon>Bacteria</taxon>
        <taxon>Pseudomonadati</taxon>
        <taxon>Planctomycetota</taxon>
        <taxon>Planctomycetia</taxon>
        <taxon>Gemmatales</taxon>
        <taxon>Gemmataceae</taxon>
        <taxon>Fimbriiglobus</taxon>
    </lineage>
</organism>
<dbReference type="Pfam" id="PF01903">
    <property type="entry name" value="CbiX"/>
    <property type="match status" value="1"/>
</dbReference>
<sequence length="127" mass="13900">MNEPNAKKGLLLMAHGSRRPEANADLTFVAEQMAARGRYDVVQVSYLELAEPSIPDGGALCVARGATDVVMLPYFLSAGVHVRDDMAAARDELAGRFPQVMFRLAEPLGRHPLLLDVVEQRAIEVEK</sequence>
<dbReference type="InterPro" id="IPR050963">
    <property type="entry name" value="Sirohydro_Cobaltochel/CbiX"/>
</dbReference>
<proteinExistence type="predicted"/>
<comment type="caution">
    <text evidence="3">The sequence shown here is derived from an EMBL/GenBank/DDBJ whole genome shotgun (WGS) entry which is preliminary data.</text>
</comment>
<dbReference type="InterPro" id="IPR002762">
    <property type="entry name" value="CbiX-like"/>
</dbReference>
<evidence type="ECO:0000256" key="2">
    <source>
        <dbReference type="ARBA" id="ARBA00023239"/>
    </source>
</evidence>
<reference evidence="4" key="1">
    <citation type="submission" date="2017-06" db="EMBL/GenBank/DDBJ databases">
        <title>Genome analysis of Fimbriiglobus ruber SP5, the first member of the order Planctomycetales with confirmed chitinolytic capability.</title>
        <authorList>
            <person name="Ravin N.V."/>
            <person name="Rakitin A.L."/>
            <person name="Ivanova A.A."/>
            <person name="Beletsky A.V."/>
            <person name="Kulichevskaya I.S."/>
            <person name="Mardanov A.V."/>
            <person name="Dedysh S.N."/>
        </authorList>
    </citation>
    <scope>NUCLEOTIDE SEQUENCE [LARGE SCALE GENOMIC DNA]</scope>
    <source>
        <strain evidence="4">SP5</strain>
    </source>
</reference>
<dbReference type="AlphaFoldDB" id="A0A225D2P5"/>
<dbReference type="PANTHER" id="PTHR33542">
    <property type="entry name" value="SIROHYDROCHLORIN FERROCHELATASE, CHLOROPLASTIC"/>
    <property type="match status" value="1"/>
</dbReference>
<dbReference type="EMBL" id="NIDE01000017">
    <property type="protein sequence ID" value="OWK35851.1"/>
    <property type="molecule type" value="Genomic_DNA"/>
</dbReference>
<dbReference type="PANTHER" id="PTHR33542:SF3">
    <property type="entry name" value="SIROHYDROCHLORIN FERROCHELATASE, CHLOROPLASTIC"/>
    <property type="match status" value="1"/>
</dbReference>
<dbReference type="Proteomes" id="UP000214646">
    <property type="component" value="Unassembled WGS sequence"/>
</dbReference>
<dbReference type="Gene3D" id="3.40.50.1400">
    <property type="match status" value="1"/>
</dbReference>
<dbReference type="RefSeq" id="WP_238602945.1">
    <property type="nucleotide sequence ID" value="NZ_NIDE01000017.1"/>
</dbReference>
<keyword evidence="4" id="KW-1185">Reference proteome</keyword>
<dbReference type="GO" id="GO:0016829">
    <property type="term" value="F:lyase activity"/>
    <property type="evidence" value="ECO:0007669"/>
    <property type="project" value="UniProtKB-KW"/>
</dbReference>
<gene>
    <name evidence="3" type="ORF">FRUB_08414</name>
</gene>
<dbReference type="GO" id="GO:0046872">
    <property type="term" value="F:metal ion binding"/>
    <property type="evidence" value="ECO:0007669"/>
    <property type="project" value="UniProtKB-KW"/>
</dbReference>
<evidence type="ECO:0000313" key="3">
    <source>
        <dbReference type="EMBL" id="OWK35851.1"/>
    </source>
</evidence>
<keyword evidence="2" id="KW-0456">Lyase</keyword>
<dbReference type="CDD" id="cd03416">
    <property type="entry name" value="CbiX_SirB_N"/>
    <property type="match status" value="1"/>
</dbReference>
<protein>
    <submittedName>
        <fullName evidence="3">Sirohydrochlorin cobaltochelatase</fullName>
    </submittedName>
</protein>
<name>A0A225D2P5_9BACT</name>
<dbReference type="SUPFAM" id="SSF53800">
    <property type="entry name" value="Chelatase"/>
    <property type="match status" value="1"/>
</dbReference>